<gene>
    <name evidence="1" type="ORF">EBT44_03170</name>
</gene>
<dbReference type="EMBL" id="RFXN01000028">
    <property type="protein sequence ID" value="NBR93832.1"/>
    <property type="molecule type" value="Genomic_DNA"/>
</dbReference>
<sequence length="61" mass="7358">MVIKNVELRPATEINQHEWKIKEECTHSEATNELSSFGSTVPKRNYKWNQKNYRKKFKKYA</sequence>
<protein>
    <submittedName>
        <fullName evidence="1">Uncharacterized protein</fullName>
    </submittedName>
</protein>
<reference evidence="1" key="1">
    <citation type="submission" date="2018-10" db="EMBL/GenBank/DDBJ databases">
        <title>Iterative Subtractive Binning of Freshwater Chronoseries Metagenomes Recovers Nearly Complete Genomes from over Four Hundred Novel Species.</title>
        <authorList>
            <person name="Rodriguez-R L.M."/>
            <person name="Tsementzi D."/>
            <person name="Luo C."/>
            <person name="Konstantinidis K.T."/>
        </authorList>
    </citation>
    <scope>NUCLEOTIDE SEQUENCE</scope>
    <source>
        <strain evidence="1">WB5_2A_028</strain>
    </source>
</reference>
<dbReference type="AlphaFoldDB" id="A0A965GDU7"/>
<evidence type="ECO:0000313" key="1">
    <source>
        <dbReference type="EMBL" id="NBR93832.1"/>
    </source>
</evidence>
<evidence type="ECO:0000313" key="2">
    <source>
        <dbReference type="Proteomes" id="UP000740727"/>
    </source>
</evidence>
<dbReference type="Proteomes" id="UP000740727">
    <property type="component" value="Unassembled WGS sequence"/>
</dbReference>
<comment type="caution">
    <text evidence="1">The sequence shown here is derived from an EMBL/GenBank/DDBJ whole genome shotgun (WGS) entry which is preliminary data.</text>
</comment>
<name>A0A965GDU7_9PROT</name>
<proteinExistence type="predicted"/>
<organism evidence="1 2">
    <name type="scientific">Candidatus Fonsibacter lacus</name>
    <dbReference type="NCBI Taxonomy" id="2576439"/>
    <lineage>
        <taxon>Bacteria</taxon>
        <taxon>Pseudomonadati</taxon>
        <taxon>Pseudomonadota</taxon>
        <taxon>Alphaproteobacteria</taxon>
        <taxon>Candidatus Pelagibacterales</taxon>
        <taxon>Candidatus Pelagibacterales incertae sedis</taxon>
        <taxon>Candidatus Fonsibacter</taxon>
    </lineage>
</organism>
<accession>A0A965GDU7</accession>